<sequence>MEMYLRSISAISTNSMSHITTSVALFQMCMVISLQTVSLGILNSAEIHCQKSVLIFLWLLVKQKHQKNQKDQRVLLKSRFLCMQAMLHWVLSLSFLLF</sequence>
<name>I3SZ82_LOTJA</name>
<dbReference type="EMBL" id="BT145780">
    <property type="protein sequence ID" value="AFK45574.1"/>
    <property type="molecule type" value="mRNA"/>
</dbReference>
<accession>I3SZ82</accession>
<dbReference type="AlphaFoldDB" id="I3SZ82"/>
<proteinExistence type="evidence at transcript level"/>
<reference evidence="1" key="1">
    <citation type="submission" date="2012-05" db="EMBL/GenBank/DDBJ databases">
        <authorList>
            <person name="Krishnakumar V."/>
            <person name="Cheung F."/>
            <person name="Xiao Y."/>
            <person name="Chan A."/>
            <person name="Moskal W.A."/>
            <person name="Town C.D."/>
        </authorList>
    </citation>
    <scope>NUCLEOTIDE SEQUENCE</scope>
</reference>
<evidence type="ECO:0000313" key="1">
    <source>
        <dbReference type="EMBL" id="AFK45574.1"/>
    </source>
</evidence>
<organism evidence="1">
    <name type="scientific">Lotus japonicus</name>
    <name type="common">Lotus corniculatus var. japonicus</name>
    <dbReference type="NCBI Taxonomy" id="34305"/>
    <lineage>
        <taxon>Eukaryota</taxon>
        <taxon>Viridiplantae</taxon>
        <taxon>Streptophyta</taxon>
        <taxon>Embryophyta</taxon>
        <taxon>Tracheophyta</taxon>
        <taxon>Spermatophyta</taxon>
        <taxon>Magnoliopsida</taxon>
        <taxon>eudicotyledons</taxon>
        <taxon>Gunneridae</taxon>
        <taxon>Pentapetalae</taxon>
        <taxon>rosids</taxon>
        <taxon>fabids</taxon>
        <taxon>Fabales</taxon>
        <taxon>Fabaceae</taxon>
        <taxon>Papilionoideae</taxon>
        <taxon>50 kb inversion clade</taxon>
        <taxon>NPAAA clade</taxon>
        <taxon>Hologalegina</taxon>
        <taxon>robinioid clade</taxon>
        <taxon>Loteae</taxon>
        <taxon>Lotus</taxon>
    </lineage>
</organism>
<protein>
    <submittedName>
        <fullName evidence="1">Uncharacterized protein</fullName>
    </submittedName>
</protein>